<dbReference type="Gene3D" id="1.50.10.10">
    <property type="match status" value="1"/>
</dbReference>
<dbReference type="PANTHER" id="PTHR11742">
    <property type="entry name" value="MANNOSYL-OLIGOSACCHARIDE ALPHA-1,2-MANNOSIDASE-RELATED"/>
    <property type="match status" value="1"/>
</dbReference>
<sequence length="441" mass="49564">MEVFLQSLNNKDKKFLKGGSYHFRIPPELEKEWDELVQQRQSEVKKEMEHFWKGYQQYAWGSDELLPVSNAGLDNNGHVGITLVEALDTLWLMGMRKEFDAAVKWIRESLSLDVNMEVSAFDYNARLLGGLLSAYELSRRGILLEKAVEVGDLLLRTFQGSGFPAVGVIGFRDGQPLINPRTGALEQSSSKVFLAEVGSLTLEMNHLSRITQDPRYSSAVRTMYSKLFQLPTFDGLVFLHLVRSLDGAGAEEGVQLHGGHGALLRVPAQGLRAQPVPQHHAAERVPSRPARHRRPSPPHLLPRRLHLRRIPRERQVPSRNGAVRVLRGHPLRADRVLQPELSLRGGEQAEGARVGVHVLRNVPLHHQRTRGGQGVLQRGSGLRDRADRHRVQAAGRDDRDVLRVVSHDEGSDLHRVGMEYLQEHPGEVQDRRGIRAVSRCA</sequence>
<evidence type="ECO:0000256" key="5">
    <source>
        <dbReference type="ARBA" id="ARBA00023157"/>
    </source>
</evidence>
<comment type="similarity">
    <text evidence="3 6">Belongs to the glycosyl hydrolase 47 family.</text>
</comment>
<feature type="region of interest" description="Disordered" evidence="7">
    <location>
        <begin position="368"/>
        <end position="388"/>
    </location>
</feature>
<feature type="region of interest" description="Disordered" evidence="7">
    <location>
        <begin position="274"/>
        <end position="319"/>
    </location>
</feature>
<comment type="cofactor">
    <cofactor evidence="1">
        <name>Ca(2+)</name>
        <dbReference type="ChEBI" id="CHEBI:29108"/>
    </cofactor>
</comment>
<dbReference type="GeneID" id="24921535"/>
<evidence type="ECO:0000313" key="9">
    <source>
        <dbReference type="Proteomes" id="UP000008312"/>
    </source>
</evidence>
<keyword evidence="4 6" id="KW-0378">Hydrolase</keyword>
<dbReference type="EMBL" id="FN668689">
    <property type="protein sequence ID" value="CBK24829.2"/>
    <property type="molecule type" value="Genomic_DNA"/>
</dbReference>
<keyword evidence="9" id="KW-1185">Reference proteome</keyword>
<proteinExistence type="inferred from homology"/>
<gene>
    <name evidence="8" type="ORF">GSBLH_T00004511001</name>
</gene>
<dbReference type="Pfam" id="PF01532">
    <property type="entry name" value="Glyco_hydro_47"/>
    <property type="match status" value="1"/>
</dbReference>
<evidence type="ECO:0000313" key="8">
    <source>
        <dbReference type="EMBL" id="CBK24829.2"/>
    </source>
</evidence>
<comment type="pathway">
    <text evidence="2">Protein modification; protein glycosylation.</text>
</comment>
<evidence type="ECO:0000256" key="6">
    <source>
        <dbReference type="RuleBase" id="RU361193"/>
    </source>
</evidence>
<dbReference type="GO" id="GO:0004571">
    <property type="term" value="F:mannosyl-oligosaccharide 1,2-alpha-mannosidase activity"/>
    <property type="evidence" value="ECO:0007669"/>
    <property type="project" value="InterPro"/>
</dbReference>
<dbReference type="GO" id="GO:0005975">
    <property type="term" value="P:carbohydrate metabolic process"/>
    <property type="evidence" value="ECO:0007669"/>
    <property type="project" value="InterPro"/>
</dbReference>
<dbReference type="AlphaFoldDB" id="D8M9U0"/>
<dbReference type="InterPro" id="IPR001382">
    <property type="entry name" value="Glyco_hydro_47"/>
</dbReference>
<dbReference type="EC" id="3.2.1.-" evidence="6"/>
<organism evidence="8">
    <name type="scientific">Blastocystis hominis</name>
    <dbReference type="NCBI Taxonomy" id="12968"/>
    <lineage>
        <taxon>Eukaryota</taxon>
        <taxon>Sar</taxon>
        <taxon>Stramenopiles</taxon>
        <taxon>Bigyra</taxon>
        <taxon>Opalozoa</taxon>
        <taxon>Opalinata</taxon>
        <taxon>Blastocystidae</taxon>
        <taxon>Blastocystis</taxon>
    </lineage>
</organism>
<reference evidence="8" key="1">
    <citation type="submission" date="2010-02" db="EMBL/GenBank/DDBJ databases">
        <title>Sequencing and annotation of the Blastocystis hominis genome.</title>
        <authorList>
            <person name="Wincker P."/>
        </authorList>
    </citation>
    <scope>NUCLEOTIDE SEQUENCE</scope>
    <source>
        <strain evidence="8">Singapore isolate B</strain>
    </source>
</reference>
<dbReference type="PRINTS" id="PR00747">
    <property type="entry name" value="GLYHDRLASE47"/>
</dbReference>
<dbReference type="OrthoDB" id="8118055at2759"/>
<name>D8M9U0_BLAHO</name>
<keyword evidence="6" id="KW-0326">Glycosidase</keyword>
<evidence type="ECO:0000256" key="3">
    <source>
        <dbReference type="ARBA" id="ARBA00007658"/>
    </source>
</evidence>
<dbReference type="Proteomes" id="UP000008312">
    <property type="component" value="Unassembled WGS sequence"/>
</dbReference>
<evidence type="ECO:0000256" key="4">
    <source>
        <dbReference type="ARBA" id="ARBA00022801"/>
    </source>
</evidence>
<protein>
    <recommendedName>
        <fullName evidence="6">alpha-1,2-Mannosidase</fullName>
        <ecNumber evidence="6">3.2.1.-</ecNumber>
    </recommendedName>
</protein>
<dbReference type="GO" id="GO:0016020">
    <property type="term" value="C:membrane"/>
    <property type="evidence" value="ECO:0007669"/>
    <property type="project" value="InterPro"/>
</dbReference>
<dbReference type="InterPro" id="IPR050749">
    <property type="entry name" value="Glycosyl_Hydrolase_47"/>
</dbReference>
<evidence type="ECO:0000256" key="2">
    <source>
        <dbReference type="ARBA" id="ARBA00004922"/>
    </source>
</evidence>
<dbReference type="GO" id="GO:0005509">
    <property type="term" value="F:calcium ion binding"/>
    <property type="evidence" value="ECO:0007669"/>
    <property type="project" value="InterPro"/>
</dbReference>
<dbReference type="RefSeq" id="XP_012898877.1">
    <property type="nucleotide sequence ID" value="XM_013043423.1"/>
</dbReference>
<evidence type="ECO:0000256" key="7">
    <source>
        <dbReference type="SAM" id="MobiDB-lite"/>
    </source>
</evidence>
<evidence type="ECO:0000256" key="1">
    <source>
        <dbReference type="ARBA" id="ARBA00001913"/>
    </source>
</evidence>
<dbReference type="SUPFAM" id="SSF48225">
    <property type="entry name" value="Seven-hairpin glycosidases"/>
    <property type="match status" value="1"/>
</dbReference>
<accession>D8M9U0</accession>
<dbReference type="InParanoid" id="D8M9U0"/>
<dbReference type="InterPro" id="IPR036026">
    <property type="entry name" value="Seven-hairpin_glycosidases"/>
</dbReference>
<feature type="compositionally biased region" description="Basic residues" evidence="7">
    <location>
        <begin position="289"/>
        <end position="309"/>
    </location>
</feature>
<dbReference type="GO" id="GO:0005783">
    <property type="term" value="C:endoplasmic reticulum"/>
    <property type="evidence" value="ECO:0007669"/>
    <property type="project" value="TreeGrafter"/>
</dbReference>
<keyword evidence="5" id="KW-1015">Disulfide bond</keyword>
<dbReference type="InterPro" id="IPR012341">
    <property type="entry name" value="6hp_glycosidase-like_sf"/>
</dbReference>